<dbReference type="InterPro" id="IPR036869">
    <property type="entry name" value="J_dom_sf"/>
</dbReference>
<dbReference type="Gene3D" id="1.10.287.110">
    <property type="entry name" value="DnaJ domain"/>
    <property type="match status" value="1"/>
</dbReference>
<dbReference type="PANTHER" id="PTHR45432">
    <property type="entry name" value="CHAPERONE PROTEIN DNAJ 11, CHLOROPLASTIC-LIKE"/>
    <property type="match status" value="1"/>
</dbReference>
<feature type="region of interest" description="Disordered" evidence="2">
    <location>
        <begin position="266"/>
        <end position="292"/>
    </location>
</feature>
<feature type="domain" description="J" evidence="3">
    <location>
        <begin position="25"/>
        <end position="88"/>
    </location>
</feature>
<proteinExistence type="predicted"/>
<feature type="coiled-coil region" evidence="1">
    <location>
        <begin position="585"/>
        <end position="612"/>
    </location>
</feature>
<feature type="region of interest" description="Disordered" evidence="2">
    <location>
        <begin position="120"/>
        <end position="160"/>
    </location>
</feature>
<accession>A0A078AR57</accession>
<reference evidence="4 5" key="1">
    <citation type="submission" date="2014-06" db="EMBL/GenBank/DDBJ databases">
        <authorList>
            <person name="Swart Estienne"/>
        </authorList>
    </citation>
    <scope>NUCLEOTIDE SEQUENCE [LARGE SCALE GENOMIC DNA]</scope>
    <source>
        <strain evidence="4 5">130c</strain>
    </source>
</reference>
<name>A0A078AR57_STYLE</name>
<evidence type="ECO:0000256" key="1">
    <source>
        <dbReference type="SAM" id="Coils"/>
    </source>
</evidence>
<dbReference type="SUPFAM" id="SSF46565">
    <property type="entry name" value="Chaperone J-domain"/>
    <property type="match status" value="1"/>
</dbReference>
<feature type="compositionally biased region" description="Low complexity" evidence="2">
    <location>
        <begin position="364"/>
        <end position="376"/>
    </location>
</feature>
<keyword evidence="1" id="KW-0175">Coiled coil</keyword>
<dbReference type="Proteomes" id="UP000039865">
    <property type="component" value="Unassembled WGS sequence"/>
</dbReference>
<dbReference type="InterPro" id="IPR001623">
    <property type="entry name" value="DnaJ_domain"/>
</dbReference>
<evidence type="ECO:0000259" key="3">
    <source>
        <dbReference type="PROSITE" id="PS50076"/>
    </source>
</evidence>
<feature type="compositionally biased region" description="Basic and acidic residues" evidence="2">
    <location>
        <begin position="120"/>
        <end position="152"/>
    </location>
</feature>
<dbReference type="SMART" id="SM00271">
    <property type="entry name" value="DnaJ"/>
    <property type="match status" value="1"/>
</dbReference>
<dbReference type="Pfam" id="PF00226">
    <property type="entry name" value="DnaJ"/>
    <property type="match status" value="1"/>
</dbReference>
<evidence type="ECO:0000313" key="5">
    <source>
        <dbReference type="Proteomes" id="UP000039865"/>
    </source>
</evidence>
<feature type="coiled-coil region" evidence="1">
    <location>
        <begin position="219"/>
        <end position="248"/>
    </location>
</feature>
<keyword evidence="5" id="KW-1185">Reference proteome</keyword>
<sequence>MYQFPQFFRHQLAQARSFSSKHSANPYDILRVSQDCTLQDLKDAYRKMAQLYHPDGKQGDAQKFYEIKQSYDQILAKGFPKNQYKSMDHKVYEEQRAKDIVMDRIRRKIEEEAEFRRKFEQHKQKQEELKRKQQEQERDLLRKKDQSRRAQEQKSQTQQTYYESKEYEQMNAQIFNNVKQSKNCYSYDHDKARKVFDKQHATSRQKVIDIEDFEIMRKVQLMQDEKRLEEVQLKKKQQQEDLEKQKFNLRQSTSYDTTFIQEKISGKANEQRQYQQPNYQFGGNSTSKKSDGESTLLGLGVAIVGIAGMIFMFSSNQTQSKNETQRSIPVSQQALKYVAPMTEEQKDRTIQEQRKSNQNLWNHQQKQTQNFQSKQSKVSEKLKAQQQEQKNIDELPKVQIFEFLYNKEKLELQERPVPLPNRDKLNNIIDETYTNKYECLVRQQCDGNIFDMKTNFLKKCGQMNPFIVYEKYINEKKLSPEVFLFMDHYDIPLFEAPDKAKIAINAFFQAKYGMFYCKNNAKRNMYPDYQPFLIMNFEKNPKQLQKTWTIAIMSALADQSIEYDDLKKYERNFEQGRRWQKFIKKQKIEQKKQELLQQRQKEQDQQQALLQADNISQPLSEIVGINTTGTRQQHEAL</sequence>
<dbReference type="EMBL" id="CCKQ01012811">
    <property type="protein sequence ID" value="CDW84451.1"/>
    <property type="molecule type" value="Genomic_DNA"/>
</dbReference>
<evidence type="ECO:0000256" key="2">
    <source>
        <dbReference type="SAM" id="MobiDB-lite"/>
    </source>
</evidence>
<dbReference type="OrthoDB" id="445556at2759"/>
<organism evidence="4 5">
    <name type="scientific">Stylonychia lemnae</name>
    <name type="common">Ciliate</name>
    <dbReference type="NCBI Taxonomy" id="5949"/>
    <lineage>
        <taxon>Eukaryota</taxon>
        <taxon>Sar</taxon>
        <taxon>Alveolata</taxon>
        <taxon>Ciliophora</taxon>
        <taxon>Intramacronucleata</taxon>
        <taxon>Spirotrichea</taxon>
        <taxon>Stichotrichia</taxon>
        <taxon>Sporadotrichida</taxon>
        <taxon>Oxytrichidae</taxon>
        <taxon>Stylonychinae</taxon>
        <taxon>Stylonychia</taxon>
    </lineage>
</organism>
<feature type="compositionally biased region" description="Polar residues" evidence="2">
    <location>
        <begin position="271"/>
        <end position="287"/>
    </location>
</feature>
<dbReference type="PROSITE" id="PS50076">
    <property type="entry name" value="DNAJ_2"/>
    <property type="match status" value="1"/>
</dbReference>
<dbReference type="AlphaFoldDB" id="A0A078AR57"/>
<feature type="region of interest" description="Disordered" evidence="2">
    <location>
        <begin position="341"/>
        <end position="385"/>
    </location>
</feature>
<dbReference type="PRINTS" id="PR00625">
    <property type="entry name" value="JDOMAIN"/>
</dbReference>
<feature type="compositionally biased region" description="Basic and acidic residues" evidence="2">
    <location>
        <begin position="343"/>
        <end position="355"/>
    </location>
</feature>
<dbReference type="InParanoid" id="A0A078AR57"/>
<gene>
    <name evidence="4" type="primary">Contig18253.g19397</name>
    <name evidence="4" type="ORF">STYLEM_13514</name>
</gene>
<protein>
    <recommendedName>
        <fullName evidence="3">J domain-containing protein</fullName>
    </recommendedName>
</protein>
<dbReference type="PANTHER" id="PTHR45432:SF2">
    <property type="entry name" value="CHAPERONE PROTEIN DNAJ 11, CHLOROPLASTIC"/>
    <property type="match status" value="1"/>
</dbReference>
<evidence type="ECO:0000313" key="4">
    <source>
        <dbReference type="EMBL" id="CDW84451.1"/>
    </source>
</evidence>
<dbReference type="CDD" id="cd06257">
    <property type="entry name" value="DnaJ"/>
    <property type="match status" value="1"/>
</dbReference>